<protein>
    <submittedName>
        <fullName evidence="2">Metal-dependent phosphoesterase TrpH</fullName>
    </submittedName>
</protein>
<dbReference type="Pfam" id="PF02811">
    <property type="entry name" value="PHP"/>
    <property type="match status" value="1"/>
</dbReference>
<dbReference type="InterPro" id="IPR003141">
    <property type="entry name" value="Pol/His_phosphatase_N"/>
</dbReference>
<proteinExistence type="predicted"/>
<accession>A0ABU0AKP8</accession>
<sequence>MIADLHVHSHYSDGADSMEEVLKKAREQHVTHLSFVDHDTVAGLAEAKVLGEAYDMTIIPGIEISAFDFKRNRKVHVLGYDYVLQSSHIQELCQPVLERRHAHSLWQIDQIRKSGIELNPDEILASVMPGKVIYKQHIMRQLTDAPYHSSEYKNLYQSLFKGDGVAAGDIIYADVFDAIRAIKADGGLAVIAHPGQLDSYDLIPELVPIGLDGIELYHPDHTQTDHQKIQTLSQHHNLITTGGTDYHGAFGPPSQPGDLSKFVGDRHPFCPPFVK</sequence>
<organism evidence="2 3">
    <name type="scientific">Cytobacillus purgationiresistens</name>
    <dbReference type="NCBI Taxonomy" id="863449"/>
    <lineage>
        <taxon>Bacteria</taxon>
        <taxon>Bacillati</taxon>
        <taxon>Bacillota</taxon>
        <taxon>Bacilli</taxon>
        <taxon>Bacillales</taxon>
        <taxon>Bacillaceae</taxon>
        <taxon>Cytobacillus</taxon>
    </lineage>
</organism>
<dbReference type="CDD" id="cd07438">
    <property type="entry name" value="PHP_HisPPase_AMP"/>
    <property type="match status" value="1"/>
</dbReference>
<evidence type="ECO:0000259" key="1">
    <source>
        <dbReference type="SMART" id="SM00481"/>
    </source>
</evidence>
<dbReference type="InterPro" id="IPR004013">
    <property type="entry name" value="PHP_dom"/>
</dbReference>
<feature type="domain" description="Polymerase/histidinol phosphatase N-terminal" evidence="1">
    <location>
        <begin position="3"/>
        <end position="68"/>
    </location>
</feature>
<comment type="caution">
    <text evidence="2">The sequence shown here is derived from an EMBL/GenBank/DDBJ whole genome shotgun (WGS) entry which is preliminary data.</text>
</comment>
<dbReference type="Proteomes" id="UP001238088">
    <property type="component" value="Unassembled WGS sequence"/>
</dbReference>
<name>A0ABU0AKP8_9BACI</name>
<dbReference type="Gene3D" id="1.10.150.650">
    <property type="match status" value="1"/>
</dbReference>
<gene>
    <name evidence="2" type="ORF">J2S17_003726</name>
</gene>
<dbReference type="SUPFAM" id="SSF89550">
    <property type="entry name" value="PHP domain-like"/>
    <property type="match status" value="1"/>
</dbReference>
<evidence type="ECO:0000313" key="3">
    <source>
        <dbReference type="Proteomes" id="UP001238088"/>
    </source>
</evidence>
<dbReference type="PANTHER" id="PTHR42924">
    <property type="entry name" value="EXONUCLEASE"/>
    <property type="match status" value="1"/>
</dbReference>
<dbReference type="SMART" id="SM00481">
    <property type="entry name" value="POLIIIAc"/>
    <property type="match status" value="1"/>
</dbReference>
<dbReference type="EMBL" id="JAUSUB010000017">
    <property type="protein sequence ID" value="MDQ0271838.1"/>
    <property type="molecule type" value="Genomic_DNA"/>
</dbReference>
<keyword evidence="3" id="KW-1185">Reference proteome</keyword>
<dbReference type="PANTHER" id="PTHR42924:SF3">
    <property type="entry name" value="POLYMERASE_HISTIDINOL PHOSPHATASE N-TERMINAL DOMAIN-CONTAINING PROTEIN"/>
    <property type="match status" value="1"/>
</dbReference>
<reference evidence="2 3" key="1">
    <citation type="submission" date="2023-07" db="EMBL/GenBank/DDBJ databases">
        <title>Genomic Encyclopedia of Type Strains, Phase IV (KMG-IV): sequencing the most valuable type-strain genomes for metagenomic binning, comparative biology and taxonomic classification.</title>
        <authorList>
            <person name="Goeker M."/>
        </authorList>
    </citation>
    <scope>NUCLEOTIDE SEQUENCE [LARGE SCALE GENOMIC DNA]</scope>
    <source>
        <strain evidence="2 3">DSM 23494</strain>
    </source>
</reference>
<evidence type="ECO:0000313" key="2">
    <source>
        <dbReference type="EMBL" id="MDQ0271838.1"/>
    </source>
</evidence>
<dbReference type="InterPro" id="IPR052018">
    <property type="entry name" value="PHP_domain"/>
</dbReference>
<dbReference type="RefSeq" id="WP_307477161.1">
    <property type="nucleotide sequence ID" value="NZ_JAUSUB010000017.1"/>
</dbReference>
<dbReference type="InterPro" id="IPR016195">
    <property type="entry name" value="Pol/histidinol_Pase-like"/>
</dbReference>
<dbReference type="Gene3D" id="3.20.20.140">
    <property type="entry name" value="Metal-dependent hydrolases"/>
    <property type="match status" value="1"/>
</dbReference>